<dbReference type="EMBL" id="JACASE010000005">
    <property type="protein sequence ID" value="KAF6465979.1"/>
    <property type="molecule type" value="Genomic_DNA"/>
</dbReference>
<keyword evidence="2" id="KW-1185">Reference proteome</keyword>
<organism evidence="1 2">
    <name type="scientific">Rousettus aegyptiacus</name>
    <name type="common">Egyptian fruit bat</name>
    <name type="synonym">Pteropus aegyptiacus</name>
    <dbReference type="NCBI Taxonomy" id="9407"/>
    <lineage>
        <taxon>Eukaryota</taxon>
        <taxon>Metazoa</taxon>
        <taxon>Chordata</taxon>
        <taxon>Craniata</taxon>
        <taxon>Vertebrata</taxon>
        <taxon>Euteleostomi</taxon>
        <taxon>Mammalia</taxon>
        <taxon>Eutheria</taxon>
        <taxon>Laurasiatheria</taxon>
        <taxon>Chiroptera</taxon>
        <taxon>Yinpterochiroptera</taxon>
        <taxon>Pteropodoidea</taxon>
        <taxon>Pteropodidae</taxon>
        <taxon>Rousettinae</taxon>
        <taxon>Rousettus</taxon>
    </lineage>
</organism>
<sequence>MSRRPELEKPWPIDKVQVHWRACQTFNSEPTYPSHFFSKVSHSPASPHAPVSRIFHVLSNLPATLSASVSKAHLSYLFLWETLFILRELPQDLHQINPFCTFPSRILNCLVQNIDCRVKQDWILARICYFLAR</sequence>
<evidence type="ECO:0000313" key="1">
    <source>
        <dbReference type="EMBL" id="KAF6465979.1"/>
    </source>
</evidence>
<reference evidence="1 2" key="1">
    <citation type="journal article" date="2020" name="Nature">
        <title>Six reference-quality genomes reveal evolution of bat adaptations.</title>
        <authorList>
            <person name="Jebb D."/>
            <person name="Huang Z."/>
            <person name="Pippel M."/>
            <person name="Hughes G.M."/>
            <person name="Lavrichenko K."/>
            <person name="Devanna P."/>
            <person name="Winkler S."/>
            <person name="Jermiin L.S."/>
            <person name="Skirmuntt E.C."/>
            <person name="Katzourakis A."/>
            <person name="Burkitt-Gray L."/>
            <person name="Ray D.A."/>
            <person name="Sullivan K.A.M."/>
            <person name="Roscito J.G."/>
            <person name="Kirilenko B.M."/>
            <person name="Davalos L.M."/>
            <person name="Corthals A.P."/>
            <person name="Power M.L."/>
            <person name="Jones G."/>
            <person name="Ransome R.D."/>
            <person name="Dechmann D.K.N."/>
            <person name="Locatelli A.G."/>
            <person name="Puechmaille S.J."/>
            <person name="Fedrigo O."/>
            <person name="Jarvis E.D."/>
            <person name="Hiller M."/>
            <person name="Vernes S.C."/>
            <person name="Myers E.W."/>
            <person name="Teeling E.C."/>
        </authorList>
    </citation>
    <scope>NUCLEOTIDE SEQUENCE [LARGE SCALE GENOMIC DNA]</scope>
    <source>
        <strain evidence="1">MRouAeg1</strain>
        <tissue evidence="1">Muscle</tissue>
    </source>
</reference>
<proteinExistence type="predicted"/>
<protein>
    <submittedName>
        <fullName evidence="1">Uncharacterized protein</fullName>
    </submittedName>
</protein>
<gene>
    <name evidence="1" type="ORF">HJG63_011322</name>
</gene>
<name>A0A7J8H2B6_ROUAE</name>
<comment type="caution">
    <text evidence="1">The sequence shown here is derived from an EMBL/GenBank/DDBJ whole genome shotgun (WGS) entry which is preliminary data.</text>
</comment>
<dbReference type="Proteomes" id="UP000593571">
    <property type="component" value="Unassembled WGS sequence"/>
</dbReference>
<dbReference type="AlphaFoldDB" id="A0A7J8H2B6"/>
<evidence type="ECO:0000313" key="2">
    <source>
        <dbReference type="Proteomes" id="UP000593571"/>
    </source>
</evidence>
<accession>A0A7J8H2B6</accession>